<reference evidence="1" key="1">
    <citation type="journal article" date="2018" name="Data Brief">
        <title>Genome sequence data from 17 accessions of Ensete ventricosum, a staple food crop for millions in Ethiopia.</title>
        <authorList>
            <person name="Yemataw Z."/>
            <person name="Muzemil S."/>
            <person name="Ambachew D."/>
            <person name="Tripathi L."/>
            <person name="Tesfaye K."/>
            <person name="Chala A."/>
            <person name="Farbos A."/>
            <person name="O'Neill P."/>
            <person name="Moore K."/>
            <person name="Grant M."/>
            <person name="Studholme D.J."/>
        </authorList>
    </citation>
    <scope>NUCLEOTIDE SEQUENCE [LARGE SCALE GENOMIC DNA]</scope>
    <source>
        <tissue evidence="1">Leaf</tissue>
    </source>
</reference>
<dbReference type="AlphaFoldDB" id="A0A445MK90"/>
<organism evidence="1">
    <name type="scientific">Ensete ventricosum</name>
    <name type="common">Abyssinian banana</name>
    <name type="synonym">Musa ensete</name>
    <dbReference type="NCBI Taxonomy" id="4639"/>
    <lineage>
        <taxon>Eukaryota</taxon>
        <taxon>Viridiplantae</taxon>
        <taxon>Streptophyta</taxon>
        <taxon>Embryophyta</taxon>
        <taxon>Tracheophyta</taxon>
        <taxon>Spermatophyta</taxon>
        <taxon>Magnoliopsida</taxon>
        <taxon>Liliopsida</taxon>
        <taxon>Zingiberales</taxon>
        <taxon>Musaceae</taxon>
        <taxon>Ensete</taxon>
    </lineage>
</organism>
<gene>
    <name evidence="1" type="ORF">BHM03_00038016</name>
</gene>
<proteinExistence type="predicted"/>
<accession>A0A445MK90</accession>
<dbReference type="Proteomes" id="UP000290560">
    <property type="component" value="Unassembled WGS sequence"/>
</dbReference>
<feature type="non-terminal residue" evidence="1">
    <location>
        <position position="1"/>
    </location>
</feature>
<dbReference type="EMBL" id="KV876279">
    <property type="protein sequence ID" value="RZR74531.1"/>
    <property type="molecule type" value="Genomic_DNA"/>
</dbReference>
<evidence type="ECO:0000313" key="1">
    <source>
        <dbReference type="EMBL" id="RZR74531.1"/>
    </source>
</evidence>
<sequence>RRSGNSLEDHRKLAKGIEGLSRVRRELARSLPRAIRGLLGARRKLGSLPRVYQDLVEGDHELTENASGVRQKMIETRWKFVEGCWEDHWDIRKLARQLRRKVYKKVKRGHESEQESDLNPYENLIKVLRIPLISCK</sequence>
<name>A0A445MK90_ENSVE</name>
<protein>
    <submittedName>
        <fullName evidence="1">Uncharacterized protein</fullName>
    </submittedName>
</protein>